<comment type="subcellular location">
    <subcellularLocation>
        <location evidence="1">Membrane</location>
        <topology evidence="1">Multi-pass membrane protein</topology>
    </subcellularLocation>
</comment>
<dbReference type="Pfam" id="PF00324">
    <property type="entry name" value="AA_permease"/>
    <property type="match status" value="1"/>
</dbReference>
<feature type="compositionally biased region" description="Basic and acidic residues" evidence="9">
    <location>
        <begin position="208"/>
        <end position="224"/>
    </location>
</feature>
<feature type="domain" description="CCHC-type" evidence="11">
    <location>
        <begin position="390"/>
        <end position="405"/>
    </location>
</feature>
<dbReference type="Proteomes" id="UP000650533">
    <property type="component" value="Chromosome 1"/>
</dbReference>
<evidence type="ECO:0000256" key="1">
    <source>
        <dbReference type="ARBA" id="ARBA00004141"/>
    </source>
</evidence>
<feature type="transmembrane region" description="Helical" evidence="10">
    <location>
        <begin position="1209"/>
        <end position="1230"/>
    </location>
</feature>
<feature type="transmembrane region" description="Helical" evidence="10">
    <location>
        <begin position="941"/>
        <end position="961"/>
    </location>
</feature>
<evidence type="ECO:0000256" key="5">
    <source>
        <dbReference type="ARBA" id="ARBA00022970"/>
    </source>
</evidence>
<dbReference type="InterPro" id="IPR004841">
    <property type="entry name" value="AA-permease/SLC12A_dom"/>
</dbReference>
<accession>A0A8H8SRY1</accession>
<dbReference type="RefSeq" id="XP_043176463.1">
    <property type="nucleotide sequence ID" value="XM_043324044.1"/>
</dbReference>
<feature type="compositionally biased region" description="Low complexity" evidence="9">
    <location>
        <begin position="54"/>
        <end position="71"/>
    </location>
</feature>
<evidence type="ECO:0000256" key="3">
    <source>
        <dbReference type="ARBA" id="ARBA00022664"/>
    </source>
</evidence>
<reference evidence="12" key="1">
    <citation type="submission" date="2020-05" db="EMBL/GenBank/DDBJ databases">
        <title>Evolutionary and genomic comparisons of hybrid uninucleate and nonhybrid Rhizoctonia fungi.</title>
        <authorList>
            <person name="Li C."/>
            <person name="Chen X."/>
        </authorList>
    </citation>
    <scope>NUCLEOTIDE SEQUENCE</scope>
    <source>
        <strain evidence="12">AG-1 IA</strain>
    </source>
</reference>
<dbReference type="GO" id="GO:0003676">
    <property type="term" value="F:nucleic acid binding"/>
    <property type="evidence" value="ECO:0007669"/>
    <property type="project" value="InterPro"/>
</dbReference>
<dbReference type="PROSITE" id="PS50158">
    <property type="entry name" value="ZF_CCHC"/>
    <property type="match status" value="3"/>
</dbReference>
<evidence type="ECO:0000256" key="9">
    <source>
        <dbReference type="SAM" id="MobiDB-lite"/>
    </source>
</evidence>
<feature type="compositionally biased region" description="Basic and acidic residues" evidence="9">
    <location>
        <begin position="630"/>
        <end position="653"/>
    </location>
</feature>
<dbReference type="GO" id="GO:0006397">
    <property type="term" value="P:mRNA processing"/>
    <property type="evidence" value="ECO:0007669"/>
    <property type="project" value="UniProtKB-KW"/>
</dbReference>
<dbReference type="SUPFAM" id="SSF57756">
    <property type="entry name" value="Retrovirus zinc finger-like domains"/>
    <property type="match status" value="2"/>
</dbReference>
<evidence type="ECO:0000313" key="12">
    <source>
        <dbReference type="EMBL" id="QRW16226.1"/>
    </source>
</evidence>
<keyword evidence="3" id="KW-0507">mRNA processing</keyword>
<evidence type="ECO:0000256" key="4">
    <source>
        <dbReference type="ARBA" id="ARBA00022692"/>
    </source>
</evidence>
<feature type="transmembrane region" description="Helical" evidence="10">
    <location>
        <begin position="713"/>
        <end position="732"/>
    </location>
</feature>
<evidence type="ECO:0000256" key="6">
    <source>
        <dbReference type="ARBA" id="ARBA00022989"/>
    </source>
</evidence>
<dbReference type="InterPro" id="IPR001878">
    <property type="entry name" value="Znf_CCHC"/>
</dbReference>
<evidence type="ECO:0000256" key="2">
    <source>
        <dbReference type="ARBA" id="ARBA00022448"/>
    </source>
</evidence>
<feature type="domain" description="CCHC-type" evidence="11">
    <location>
        <begin position="352"/>
        <end position="367"/>
    </location>
</feature>
<evidence type="ECO:0000313" key="13">
    <source>
        <dbReference type="Proteomes" id="UP000650533"/>
    </source>
</evidence>
<feature type="transmembrane region" description="Helical" evidence="10">
    <location>
        <begin position="1133"/>
        <end position="1151"/>
    </location>
</feature>
<feature type="compositionally biased region" description="Basic and acidic residues" evidence="9">
    <location>
        <begin position="528"/>
        <end position="559"/>
    </location>
</feature>
<feature type="transmembrane region" description="Helical" evidence="10">
    <location>
        <begin position="991"/>
        <end position="1011"/>
    </location>
</feature>
<feature type="transmembrane region" description="Helical" evidence="10">
    <location>
        <begin position="911"/>
        <end position="929"/>
    </location>
</feature>
<dbReference type="Gene3D" id="1.20.1740.10">
    <property type="entry name" value="Amino acid/polyamine transporter I"/>
    <property type="match status" value="1"/>
</dbReference>
<feature type="transmembrane region" description="Helical" evidence="10">
    <location>
        <begin position="804"/>
        <end position="823"/>
    </location>
</feature>
<dbReference type="GO" id="GO:0008270">
    <property type="term" value="F:zinc ion binding"/>
    <property type="evidence" value="ECO:0007669"/>
    <property type="project" value="UniProtKB-KW"/>
</dbReference>
<dbReference type="FunFam" id="1.20.1740.10:FF:000006">
    <property type="entry name" value="General amino acid permease"/>
    <property type="match status" value="1"/>
</dbReference>
<feature type="transmembrane region" description="Helical" evidence="10">
    <location>
        <begin position="1236"/>
        <end position="1257"/>
    </location>
</feature>
<feature type="transmembrane region" description="Helical" evidence="10">
    <location>
        <begin position="879"/>
        <end position="905"/>
    </location>
</feature>
<keyword evidence="4 10" id="KW-0812">Transmembrane</keyword>
<dbReference type="Pfam" id="PF00098">
    <property type="entry name" value="zf-CCHC"/>
    <property type="match status" value="2"/>
</dbReference>
<evidence type="ECO:0000259" key="11">
    <source>
        <dbReference type="PROSITE" id="PS50158"/>
    </source>
</evidence>
<dbReference type="SMART" id="SM00343">
    <property type="entry name" value="ZnF_C2HC"/>
    <property type="match status" value="5"/>
</dbReference>
<feature type="transmembrane region" description="Helical" evidence="10">
    <location>
        <begin position="1088"/>
        <end position="1107"/>
    </location>
</feature>
<dbReference type="KEGG" id="rsx:RhiXN_04227"/>
<keyword evidence="8" id="KW-0862">Zinc</keyword>
<dbReference type="CDD" id="cd06174">
    <property type="entry name" value="MFS"/>
    <property type="match status" value="1"/>
</dbReference>
<feature type="compositionally biased region" description="Basic and acidic residues" evidence="9">
    <location>
        <begin position="590"/>
        <end position="603"/>
    </location>
</feature>
<dbReference type="GO" id="GO:0015171">
    <property type="term" value="F:amino acid transmembrane transporter activity"/>
    <property type="evidence" value="ECO:0007669"/>
    <property type="project" value="TreeGrafter"/>
</dbReference>
<feature type="region of interest" description="Disordered" evidence="9">
    <location>
        <begin position="1"/>
        <end position="148"/>
    </location>
</feature>
<feature type="region of interest" description="Disordered" evidence="9">
    <location>
        <begin position="506"/>
        <end position="563"/>
    </location>
</feature>
<feature type="compositionally biased region" description="Basic and acidic residues" evidence="9">
    <location>
        <begin position="89"/>
        <end position="123"/>
    </location>
</feature>
<dbReference type="GO" id="GO:0016020">
    <property type="term" value="C:membrane"/>
    <property type="evidence" value="ECO:0007669"/>
    <property type="project" value="UniProtKB-SubCell"/>
</dbReference>
<evidence type="ECO:0000256" key="7">
    <source>
        <dbReference type="ARBA" id="ARBA00023136"/>
    </source>
</evidence>
<keyword evidence="2" id="KW-0813">Transport</keyword>
<dbReference type="GeneID" id="67026507"/>
<feature type="region of interest" description="Disordered" evidence="9">
    <location>
        <begin position="585"/>
        <end position="655"/>
    </location>
</feature>
<dbReference type="EMBL" id="CP059658">
    <property type="protein sequence ID" value="QRW16226.1"/>
    <property type="molecule type" value="Genomic_DNA"/>
</dbReference>
<evidence type="ECO:0000256" key="10">
    <source>
        <dbReference type="SAM" id="Phobius"/>
    </source>
</evidence>
<feature type="transmembrane region" description="Helical" evidence="10">
    <location>
        <begin position="1163"/>
        <end position="1188"/>
    </location>
</feature>
<protein>
    <submittedName>
        <fullName evidence="12">Amino acid permease</fullName>
    </submittedName>
</protein>
<dbReference type="InterPro" id="IPR050524">
    <property type="entry name" value="APC_YAT"/>
</dbReference>
<dbReference type="Gene3D" id="4.10.60.10">
    <property type="entry name" value="Zinc finger, CCHC-type"/>
    <property type="match status" value="2"/>
</dbReference>
<feature type="transmembrane region" description="Helical" evidence="10">
    <location>
        <begin position="1032"/>
        <end position="1053"/>
    </location>
</feature>
<sequence length="1304" mass="143277">MPDKVIDLTVSDDDVAEIDKTRDVLSSGKTRHKSRRRRGKDRNTGESEVAEGVQQSNGPSSPSKPGGKSQPEQAKSNSLLSRLGMIPNENKEDTKSKRGSRDRPPDAKGKDRRKQTDDERTRAQEMPQTDGNSAHHRWPRSPSPNKLEEIPLSELPVEQLFFVDTGPPSGVNSGQEQHLPPGTGIGFTTSNAPGSGAIPNAKAIKKPLTKESRKEFQGSEEGKVSGDTPGRGPNEVEFIGGSALVVEDQATGSSTAAAAAGKIATLSNFLTESTQAEVVKPTTDGGTKSNGLSLPEHVTLWVEGNDVPALEGSTAALEIEDGIEYLDYEDDQATGISRYFAPESAASSRKACRTCGEEGHIAKYCKKLICLTCGERDDHDTRNCPMRVVCFNCGGKGHLSSTCPQPRGRIGCDRCGSSKHIPQRCPEQFKTYVYLSEEERLQVLKQRESLKSIGFGEGGEGYIAPHIWCYNCGNGGHWGDDCKDSKPSSIPTEPCAFGSFNASRGPFGELDNTHGRDRDLPRPAWLDDDPHLQDVGRRGKEANIRRNRAAEASRAARDRDDDDWFSRTGESYSIICKERLFTVASAGSSRDQRQANDRAKDNLPAKPKFAFQPRDNGGASGRPISGGYDSTRDRDRKREKDRDKGHDSERPHGCAEIMRIGVTRNDETNGRATAVVIEEVTEIDMVHNTEGRIHSDTVSGFVSSIATGWADCHLSVISISYLVPLLLITAIYHNQPRNLLRCTVKKQPPLPSPSSLLPLPMDTEKANMSEKLSGVSVNVESYDGDEGQHSDHTKRVLSARQVQLFSIGGTIGTSIFVAIGSALVHGGPLSLLIGYAFWCSVIFCVNEGQAEMVCLLPIESSFNRFATRWVDRAFGAATSWNYWICMVALFNFEITAFTAVVGFWTDDVHPAVFPVAMLVAYAVLNLWSAKFFGETEFWISLMKVILITGLLIMTFFLMVGVNPQRDAFGFRFWRDPGPMAEYISTGDLGRFQGFFACVLSAGFAVAGPDMLSIIAGEAKSPRRIMPKAFRTVFVRLILFFVLGSLAVGILVPYNDPILNAAISEGKPGAARSPYVAALTRLNVPVLPHIINAMILTSIFSAGNAFLFNGSRTLHGIALDGFAPGFIRQTNRNGVPWIAVAITLLVGCLSFLQVNQNSSKVLDWFINVSTSAQLVTWMAMCITWIRWDAAMKAQGISRDILPYKSKFQPYGAWYGLFMSAAVTFFNGYYVFLNGGWVTADFIFAYGSVFIFLAVYIYVKLLRRSPFVPSSEADLFSGKKEIDEYEARLTEEPPSTRWQRILRWLF</sequence>
<gene>
    <name evidence="12" type="ORF">RhiXN_04227</name>
</gene>
<organism evidence="12 13">
    <name type="scientific">Rhizoctonia solani</name>
    <dbReference type="NCBI Taxonomy" id="456999"/>
    <lineage>
        <taxon>Eukaryota</taxon>
        <taxon>Fungi</taxon>
        <taxon>Dikarya</taxon>
        <taxon>Basidiomycota</taxon>
        <taxon>Agaricomycotina</taxon>
        <taxon>Agaricomycetes</taxon>
        <taxon>Cantharellales</taxon>
        <taxon>Ceratobasidiaceae</taxon>
        <taxon>Rhizoctonia</taxon>
    </lineage>
</organism>
<keyword evidence="8" id="KW-0479">Metal-binding</keyword>
<evidence type="ECO:0000256" key="8">
    <source>
        <dbReference type="PROSITE-ProRule" id="PRU00047"/>
    </source>
</evidence>
<feature type="compositionally biased region" description="Basic and acidic residues" evidence="9">
    <location>
        <begin position="511"/>
        <end position="521"/>
    </location>
</feature>
<feature type="domain" description="CCHC-type" evidence="11">
    <location>
        <begin position="469"/>
        <end position="484"/>
    </location>
</feature>
<name>A0A8H8SRY1_9AGAM</name>
<keyword evidence="6 10" id="KW-1133">Transmembrane helix</keyword>
<keyword evidence="5" id="KW-0029">Amino-acid transport</keyword>
<keyword evidence="7 10" id="KW-0472">Membrane</keyword>
<dbReference type="PANTHER" id="PTHR43341:SF15">
    <property type="entry name" value="GENERAL AMINO ACID PERMEASE AGP2"/>
    <property type="match status" value="1"/>
</dbReference>
<proteinExistence type="predicted"/>
<dbReference type="PANTHER" id="PTHR43341">
    <property type="entry name" value="AMINO ACID PERMEASE"/>
    <property type="match status" value="1"/>
</dbReference>
<feature type="region of interest" description="Disordered" evidence="9">
    <location>
        <begin position="162"/>
        <end position="232"/>
    </location>
</feature>
<keyword evidence="8" id="KW-0863">Zinc-finger</keyword>
<feature type="compositionally biased region" description="Basic residues" evidence="9">
    <location>
        <begin position="29"/>
        <end position="40"/>
    </location>
</feature>
<dbReference type="InterPro" id="IPR036875">
    <property type="entry name" value="Znf_CCHC_sf"/>
</dbReference>